<name>A0A158DV44_9BURK</name>
<organism evidence="1 2">
    <name type="scientific">Caballeronia pedi</name>
    <dbReference type="NCBI Taxonomy" id="1777141"/>
    <lineage>
        <taxon>Bacteria</taxon>
        <taxon>Pseudomonadati</taxon>
        <taxon>Pseudomonadota</taxon>
        <taxon>Betaproteobacteria</taxon>
        <taxon>Burkholderiales</taxon>
        <taxon>Burkholderiaceae</taxon>
        <taxon>Caballeronia</taxon>
    </lineage>
</organism>
<dbReference type="Proteomes" id="UP000054911">
    <property type="component" value="Unassembled WGS sequence"/>
</dbReference>
<dbReference type="EMBL" id="FCOE02000050">
    <property type="protein sequence ID" value="SAK98491.1"/>
    <property type="molecule type" value="Genomic_DNA"/>
</dbReference>
<keyword evidence="2" id="KW-1185">Reference proteome</keyword>
<evidence type="ECO:0000313" key="2">
    <source>
        <dbReference type="Proteomes" id="UP000054911"/>
    </source>
</evidence>
<proteinExistence type="predicted"/>
<dbReference type="RefSeq" id="WP_061179732.1">
    <property type="nucleotide sequence ID" value="NZ_FCOE02000050.1"/>
</dbReference>
<sequence>MAAPTYDIATWHPEAPGLDMQRTNGHADPVPAEGQLWCRYSEVLDLVMQVQYETRRRVVEAILAGKQP</sequence>
<dbReference type="STRING" id="1777141.AWB80_07534"/>
<reference evidence="1" key="1">
    <citation type="submission" date="2016-01" db="EMBL/GenBank/DDBJ databases">
        <authorList>
            <person name="Peeters C."/>
        </authorList>
    </citation>
    <scope>NUCLEOTIDE SEQUENCE [LARGE SCALE GENOMIC DNA]</scope>
    <source>
        <strain evidence="1">LMG 29323</strain>
    </source>
</reference>
<accession>A0A158DV44</accession>
<comment type="caution">
    <text evidence="1">The sequence shown here is derived from an EMBL/GenBank/DDBJ whole genome shotgun (WGS) entry which is preliminary data.</text>
</comment>
<evidence type="ECO:0000313" key="1">
    <source>
        <dbReference type="EMBL" id="SAK98491.1"/>
    </source>
</evidence>
<protein>
    <submittedName>
        <fullName evidence="1">Uncharacterized protein</fullName>
    </submittedName>
</protein>
<dbReference type="AlphaFoldDB" id="A0A158DV44"/>
<gene>
    <name evidence="1" type="ORF">AWB80_07534</name>
</gene>